<keyword evidence="2" id="KW-0378">Hydrolase</keyword>
<gene>
    <name evidence="2" type="ORF">FC093_19210</name>
</gene>
<dbReference type="InterPro" id="IPR011335">
    <property type="entry name" value="Restrct_endonuc-II-like"/>
</dbReference>
<dbReference type="AlphaFoldDB" id="A0A4U3KX58"/>
<keyword evidence="3" id="KW-1185">Reference proteome</keyword>
<sequence length="199" mass="23039">METELREPALTYNKKKWTEEEYLEMERTALDKHEYYRGEIFAMAGAGKIHNIISVNLLAILATQLKGKRCRPFGSDARMHIPQNSLYTYPDVAVYCNNNFDAEEDSFTEPVIIIEILSPSTRQYDRGQKFELYKDIPSLKEYILVDSENIYIEAFRKDENGQWPSEVCNQNNQLLALPFVELSVSLQDIYADTHLPSTV</sequence>
<dbReference type="Gene3D" id="3.90.1570.10">
    <property type="entry name" value="tt1808, chain A"/>
    <property type="match status" value="1"/>
</dbReference>
<dbReference type="RefSeq" id="WP_137263436.1">
    <property type="nucleotide sequence ID" value="NZ_SZQL01000019.1"/>
</dbReference>
<feature type="domain" description="Putative restriction endonuclease" evidence="1">
    <location>
        <begin position="20"/>
        <end position="183"/>
    </location>
</feature>
<dbReference type="Pfam" id="PF05685">
    <property type="entry name" value="Uma2"/>
    <property type="match status" value="1"/>
</dbReference>
<dbReference type="PANTHER" id="PTHR36558:SF1">
    <property type="entry name" value="RESTRICTION ENDONUCLEASE DOMAIN-CONTAINING PROTEIN-RELATED"/>
    <property type="match status" value="1"/>
</dbReference>
<dbReference type="InterPro" id="IPR008538">
    <property type="entry name" value="Uma2"/>
</dbReference>
<dbReference type="Proteomes" id="UP000305848">
    <property type="component" value="Unassembled WGS sequence"/>
</dbReference>
<comment type="caution">
    <text evidence="2">The sequence shown here is derived from an EMBL/GenBank/DDBJ whole genome shotgun (WGS) entry which is preliminary data.</text>
</comment>
<dbReference type="CDD" id="cd06260">
    <property type="entry name" value="DUF820-like"/>
    <property type="match status" value="1"/>
</dbReference>
<accession>A0A4U3KX58</accession>
<dbReference type="InterPro" id="IPR012296">
    <property type="entry name" value="Nuclease_put_TT1808"/>
</dbReference>
<keyword evidence="2" id="KW-0540">Nuclease</keyword>
<reference evidence="2 3" key="1">
    <citation type="submission" date="2019-05" db="EMBL/GenBank/DDBJ databases">
        <title>Panacibacter sp. strain 17mud1-8 Genome sequencing and assembly.</title>
        <authorList>
            <person name="Chhetri G."/>
        </authorList>
    </citation>
    <scope>NUCLEOTIDE SEQUENCE [LARGE SCALE GENOMIC DNA]</scope>
    <source>
        <strain evidence="2 3">17mud1-8</strain>
    </source>
</reference>
<evidence type="ECO:0000313" key="2">
    <source>
        <dbReference type="EMBL" id="TKK65667.1"/>
    </source>
</evidence>
<dbReference type="OrthoDB" id="668969at2"/>
<dbReference type="GO" id="GO:0004519">
    <property type="term" value="F:endonuclease activity"/>
    <property type="evidence" value="ECO:0007669"/>
    <property type="project" value="UniProtKB-KW"/>
</dbReference>
<proteinExistence type="predicted"/>
<keyword evidence="2" id="KW-0255">Endonuclease</keyword>
<evidence type="ECO:0000313" key="3">
    <source>
        <dbReference type="Proteomes" id="UP000305848"/>
    </source>
</evidence>
<organism evidence="2 3">
    <name type="scientific">Ilyomonas limi</name>
    <dbReference type="NCBI Taxonomy" id="2575867"/>
    <lineage>
        <taxon>Bacteria</taxon>
        <taxon>Pseudomonadati</taxon>
        <taxon>Bacteroidota</taxon>
        <taxon>Chitinophagia</taxon>
        <taxon>Chitinophagales</taxon>
        <taxon>Chitinophagaceae</taxon>
        <taxon>Ilyomonas</taxon>
    </lineage>
</organism>
<dbReference type="SUPFAM" id="SSF52980">
    <property type="entry name" value="Restriction endonuclease-like"/>
    <property type="match status" value="1"/>
</dbReference>
<dbReference type="PANTHER" id="PTHR36558">
    <property type="entry name" value="GLR1098 PROTEIN"/>
    <property type="match status" value="1"/>
</dbReference>
<protein>
    <submittedName>
        <fullName evidence="2">Uma2 family endonuclease</fullName>
    </submittedName>
</protein>
<evidence type="ECO:0000259" key="1">
    <source>
        <dbReference type="Pfam" id="PF05685"/>
    </source>
</evidence>
<name>A0A4U3KX58_9BACT</name>
<dbReference type="EMBL" id="SZQL01000019">
    <property type="protein sequence ID" value="TKK65667.1"/>
    <property type="molecule type" value="Genomic_DNA"/>
</dbReference>